<reference evidence="3" key="1">
    <citation type="submission" date="2016-03" db="EMBL/GenBank/DDBJ databases">
        <title>Flavobacterium columnare strain B185, complete genome.</title>
        <authorList>
            <person name="Sundberg L.-R."/>
            <person name="Papponen P."/>
            <person name="Laanto E."/>
        </authorList>
    </citation>
    <scope>NUCLEOTIDE SEQUENCE [LARGE SCALE GENOMIC DNA]</scope>
    <source>
        <strain evidence="3">B185</strain>
    </source>
</reference>
<dbReference type="AlphaFoldDB" id="A0AAI8CJE9"/>
<dbReference type="InterPro" id="IPR013435">
    <property type="entry name" value="Mobile_mystery_prot_A"/>
</dbReference>
<accession>A0AAI8CJE9</accession>
<evidence type="ECO:0000313" key="2">
    <source>
        <dbReference type="EMBL" id="AMO21305.1"/>
    </source>
</evidence>
<sequence length="154" mass="17762">MKEKKRLLLIEQLDAKIQCFNAIESTISPSTGWIKSIRTALKMSLRQLGNKMKISPQSISEMEKREASGTITLNTLKELAYALDMRLVYGFVPNNGSIEQMIEKRALEIAKEIVGRTHITMTLEDQQNSNERIQKAIKQKAEEIKYEMPKYLWD</sequence>
<dbReference type="NCBIfam" id="TIGR02612">
    <property type="entry name" value="mob_myst_A"/>
    <property type="match status" value="1"/>
</dbReference>
<dbReference type="Pfam" id="PF01381">
    <property type="entry name" value="HTH_3"/>
    <property type="match status" value="1"/>
</dbReference>
<dbReference type="SUPFAM" id="SSF47413">
    <property type="entry name" value="lambda repressor-like DNA-binding domains"/>
    <property type="match status" value="1"/>
</dbReference>
<dbReference type="PROSITE" id="PS50943">
    <property type="entry name" value="HTH_CROC1"/>
    <property type="match status" value="1"/>
</dbReference>
<dbReference type="Proteomes" id="UP000304840">
    <property type="component" value="Chromosome"/>
</dbReference>
<reference evidence="2 3" key="2">
    <citation type="submission" date="2019-05" db="EMBL/GenBank/DDBJ databases">
        <authorList>
            <person name="Ravantti J.J."/>
        </authorList>
    </citation>
    <scope>NUCLEOTIDE SEQUENCE [LARGE SCALE GENOMIC DNA]</scope>
    <source>
        <strain evidence="2 3">B185</strain>
    </source>
</reference>
<gene>
    <name evidence="2" type="ORF">UN65_14145</name>
</gene>
<protein>
    <submittedName>
        <fullName evidence="2">Mobile mystery protein A</fullName>
    </submittedName>
</protein>
<dbReference type="EMBL" id="CP010992">
    <property type="protein sequence ID" value="AMO21305.1"/>
    <property type="molecule type" value="Genomic_DNA"/>
</dbReference>
<dbReference type="Gene3D" id="1.10.260.40">
    <property type="entry name" value="lambda repressor-like DNA-binding domains"/>
    <property type="match status" value="1"/>
</dbReference>
<dbReference type="GO" id="GO:0003677">
    <property type="term" value="F:DNA binding"/>
    <property type="evidence" value="ECO:0007669"/>
    <property type="project" value="InterPro"/>
</dbReference>
<dbReference type="CDD" id="cd00093">
    <property type="entry name" value="HTH_XRE"/>
    <property type="match status" value="1"/>
</dbReference>
<name>A0AAI8CJE9_9FLAO</name>
<dbReference type="InterPro" id="IPR010982">
    <property type="entry name" value="Lambda_DNA-bd_dom_sf"/>
</dbReference>
<dbReference type="InterPro" id="IPR001387">
    <property type="entry name" value="Cro/C1-type_HTH"/>
</dbReference>
<organism evidence="2 3">
    <name type="scientific">Flavobacterium columnare</name>
    <dbReference type="NCBI Taxonomy" id="996"/>
    <lineage>
        <taxon>Bacteria</taxon>
        <taxon>Pseudomonadati</taxon>
        <taxon>Bacteroidota</taxon>
        <taxon>Flavobacteriia</taxon>
        <taxon>Flavobacteriales</taxon>
        <taxon>Flavobacteriaceae</taxon>
        <taxon>Flavobacterium</taxon>
    </lineage>
</organism>
<proteinExistence type="predicted"/>
<feature type="domain" description="HTH cro/C1-type" evidence="1">
    <location>
        <begin position="34"/>
        <end position="91"/>
    </location>
</feature>
<dbReference type="SMART" id="SM00530">
    <property type="entry name" value="HTH_XRE"/>
    <property type="match status" value="1"/>
</dbReference>
<evidence type="ECO:0000313" key="3">
    <source>
        <dbReference type="Proteomes" id="UP000304840"/>
    </source>
</evidence>
<evidence type="ECO:0000259" key="1">
    <source>
        <dbReference type="PROSITE" id="PS50943"/>
    </source>
</evidence>
<dbReference type="RefSeq" id="WP_089047380.1">
    <property type="nucleotide sequence ID" value="NZ_CP010992.1"/>
</dbReference>